<sequence>MKTPKQVIQDWVSAYNARDPHALIELYHDDAENHQVAFGAPLNGREALLESFVSFFQAFPDNYTHVENLFEDGEWAIVEWSGGGTFLGEFGGNLPTGKSFTLQGCGFFHVVGGKIHFQRGYIDKHTWFMQLGLPIS</sequence>
<dbReference type="PANTHER" id="PTHR38436:SF1">
    <property type="entry name" value="ESTER CYCLASE"/>
    <property type="match status" value="1"/>
</dbReference>
<dbReference type="Pfam" id="PF07366">
    <property type="entry name" value="SnoaL"/>
    <property type="match status" value="1"/>
</dbReference>
<evidence type="ECO:0008006" key="3">
    <source>
        <dbReference type="Google" id="ProtNLM"/>
    </source>
</evidence>
<dbReference type="PANTHER" id="PTHR38436">
    <property type="entry name" value="POLYKETIDE CYCLASE SNOAL-LIKE DOMAIN"/>
    <property type="match status" value="1"/>
</dbReference>
<protein>
    <recommendedName>
        <fullName evidence="3">SnoaL-like polyketide cyclase</fullName>
    </recommendedName>
</protein>
<comment type="caution">
    <text evidence="1">The sequence shown here is derived from an EMBL/GenBank/DDBJ whole genome shotgun (WGS) entry which is preliminary data.</text>
</comment>
<dbReference type="SUPFAM" id="SSF54427">
    <property type="entry name" value="NTF2-like"/>
    <property type="match status" value="1"/>
</dbReference>
<evidence type="ECO:0000313" key="2">
    <source>
        <dbReference type="Proteomes" id="UP000702425"/>
    </source>
</evidence>
<accession>A0ABX2CZB4</accession>
<dbReference type="Proteomes" id="UP000702425">
    <property type="component" value="Unassembled WGS sequence"/>
</dbReference>
<reference evidence="1 2" key="1">
    <citation type="journal article" date="2020" name="Sci. Rep.">
        <title>A novel cyanobacterial geosmin producer, revising GeoA distribution and dispersion patterns in Bacteria.</title>
        <authorList>
            <person name="Churro C."/>
            <person name="Semedo-Aguiar A.P."/>
            <person name="Silva A.D."/>
            <person name="Pereira-Leal J.B."/>
            <person name="Leite R.B."/>
        </authorList>
    </citation>
    <scope>NUCLEOTIDE SEQUENCE [LARGE SCALE GENOMIC DNA]</scope>
    <source>
        <strain evidence="1 2">IPMA8</strain>
    </source>
</reference>
<name>A0ABX2CZB4_9CYAN</name>
<dbReference type="EMBL" id="SRRZ01000062">
    <property type="protein sequence ID" value="NQE35739.1"/>
    <property type="molecule type" value="Genomic_DNA"/>
</dbReference>
<keyword evidence="2" id="KW-1185">Reference proteome</keyword>
<gene>
    <name evidence="1" type="ORF">E5S67_03474</name>
</gene>
<organism evidence="1 2">
    <name type="scientific">Microcoleus asticus IPMA8</name>
    <dbReference type="NCBI Taxonomy" id="2563858"/>
    <lineage>
        <taxon>Bacteria</taxon>
        <taxon>Bacillati</taxon>
        <taxon>Cyanobacteriota</taxon>
        <taxon>Cyanophyceae</taxon>
        <taxon>Oscillatoriophycideae</taxon>
        <taxon>Oscillatoriales</taxon>
        <taxon>Microcoleaceae</taxon>
        <taxon>Microcoleus</taxon>
        <taxon>Microcoleus asticus</taxon>
    </lineage>
</organism>
<proteinExistence type="predicted"/>
<dbReference type="RefSeq" id="WP_172189364.1">
    <property type="nucleotide sequence ID" value="NZ_CAWPPK010000277.1"/>
</dbReference>
<dbReference type="Gene3D" id="3.10.450.50">
    <property type="match status" value="1"/>
</dbReference>
<dbReference type="InterPro" id="IPR032710">
    <property type="entry name" value="NTF2-like_dom_sf"/>
</dbReference>
<evidence type="ECO:0000313" key="1">
    <source>
        <dbReference type="EMBL" id="NQE35739.1"/>
    </source>
</evidence>
<dbReference type="InterPro" id="IPR009959">
    <property type="entry name" value="Cyclase_SnoaL-like"/>
</dbReference>